<dbReference type="PANTHER" id="PTHR43293">
    <property type="entry name" value="ACETATE COA-TRANSFERASE YDIF"/>
    <property type="match status" value="1"/>
</dbReference>
<proteinExistence type="inferred from homology"/>
<dbReference type="Pfam" id="PF01144">
    <property type="entry name" value="CoA_trans"/>
    <property type="match status" value="1"/>
</dbReference>
<sequence>MLSDGEAYLMAGDTVEGWLPYRAVFGVVAAGTRHVMMGASQVDRYGNQNISCIGDWERPRSQLLGVRGAPGNTVNHATSYWVPRHSPRVFVERVDMVCGVGYDRPGGRFHEIRVVVTNLAVLDFATPDGAMRVRSVHPGVSVADVRAATGFPLVVPEDVPQTRAPTDEELALIRDRLDPDGTRAREVP</sequence>
<evidence type="ECO:0000256" key="1">
    <source>
        <dbReference type="ARBA" id="ARBA00007047"/>
    </source>
</evidence>
<evidence type="ECO:0000313" key="3">
    <source>
        <dbReference type="Proteomes" id="UP000482960"/>
    </source>
</evidence>
<dbReference type="SUPFAM" id="SSF100950">
    <property type="entry name" value="NagB/RpiA/CoA transferase-like"/>
    <property type="match status" value="1"/>
</dbReference>
<organism evidence="2 3">
    <name type="scientific">Phytohabitans rumicis</name>
    <dbReference type="NCBI Taxonomy" id="1076125"/>
    <lineage>
        <taxon>Bacteria</taxon>
        <taxon>Bacillati</taxon>
        <taxon>Actinomycetota</taxon>
        <taxon>Actinomycetes</taxon>
        <taxon>Micromonosporales</taxon>
        <taxon>Micromonosporaceae</taxon>
    </lineage>
</organism>
<keyword evidence="2" id="KW-0808">Transferase</keyword>
<dbReference type="GO" id="GO:0008410">
    <property type="term" value="F:CoA-transferase activity"/>
    <property type="evidence" value="ECO:0007669"/>
    <property type="project" value="InterPro"/>
</dbReference>
<comment type="caution">
    <text evidence="2">The sequence shown here is derived from an EMBL/GenBank/DDBJ whole genome shotgun (WGS) entry which is preliminary data.</text>
</comment>
<dbReference type="Proteomes" id="UP000482960">
    <property type="component" value="Unassembled WGS sequence"/>
</dbReference>
<name>A0A6V8LQK3_9ACTN</name>
<dbReference type="Gene3D" id="3.40.1080.10">
    <property type="entry name" value="Glutaconate Coenzyme A-transferase"/>
    <property type="match status" value="1"/>
</dbReference>
<evidence type="ECO:0000313" key="2">
    <source>
        <dbReference type="EMBL" id="GFJ96387.1"/>
    </source>
</evidence>
<dbReference type="PANTHER" id="PTHR43293:SF3">
    <property type="entry name" value="CHOLESTEROL RING-CLEAVING HYDROLASE IPDB SUBUNIT"/>
    <property type="match status" value="1"/>
</dbReference>
<reference evidence="2 3" key="1">
    <citation type="submission" date="2020-03" db="EMBL/GenBank/DDBJ databases">
        <title>Whole genome shotgun sequence of Phytohabitans rumicis NBRC 108638.</title>
        <authorList>
            <person name="Komaki H."/>
            <person name="Tamura T."/>
        </authorList>
    </citation>
    <scope>NUCLEOTIDE SEQUENCE [LARGE SCALE GENOMIC DNA]</scope>
    <source>
        <strain evidence="2 3">NBRC 108638</strain>
    </source>
</reference>
<keyword evidence="3" id="KW-1185">Reference proteome</keyword>
<gene>
    <name evidence="2" type="ORF">Prum_100290</name>
</gene>
<reference evidence="2 3" key="2">
    <citation type="submission" date="2020-03" db="EMBL/GenBank/DDBJ databases">
        <authorList>
            <person name="Ichikawa N."/>
            <person name="Kimura A."/>
            <person name="Kitahashi Y."/>
            <person name="Uohara A."/>
        </authorList>
    </citation>
    <scope>NUCLEOTIDE SEQUENCE [LARGE SCALE GENOMIC DNA]</scope>
    <source>
        <strain evidence="2 3">NBRC 108638</strain>
    </source>
</reference>
<dbReference type="EMBL" id="BLPG01000002">
    <property type="protein sequence ID" value="GFJ96387.1"/>
    <property type="molecule type" value="Genomic_DNA"/>
</dbReference>
<comment type="similarity">
    <text evidence="1">Belongs to the 3-oxoacid CoA-transferase subunit B family.</text>
</comment>
<dbReference type="InterPro" id="IPR037171">
    <property type="entry name" value="NagB/RpiA_transferase-like"/>
</dbReference>
<accession>A0A6V8LQK3</accession>
<dbReference type="AlphaFoldDB" id="A0A6V8LQK3"/>
<dbReference type="InterPro" id="IPR004165">
    <property type="entry name" value="CoA_trans_fam_I"/>
</dbReference>
<protein>
    <submittedName>
        <fullName evidence="2">CoA-transferase</fullName>
    </submittedName>
</protein>